<evidence type="ECO:0000313" key="2">
    <source>
        <dbReference type="EMBL" id="UWS31907.1"/>
    </source>
</evidence>
<accession>A0ABY5X452</accession>
<dbReference type="RefSeq" id="WP_104945068.1">
    <property type="nucleotide sequence ID" value="NZ_CP023567.1"/>
</dbReference>
<feature type="region of interest" description="Disordered" evidence="1">
    <location>
        <begin position="210"/>
        <end position="229"/>
    </location>
</feature>
<dbReference type="EMBL" id="CP103445">
    <property type="protein sequence ID" value="UWS31907.1"/>
    <property type="molecule type" value="Genomic_DNA"/>
</dbReference>
<sequence length="229" mass="26593">MRFISSKELPNGIYGNILIKSTLITRHRNMASALERTLSHCNEIRIECESRLIETRENCEKEGYSSGLQLFFTQLMNMLDDYEVQQNIRMASFEQSVIDAVQISFDDMVIVERIIHHIKRNCCQQNINKIIVPRTVQLPDSVEMPNYQYTDDKHITVESEKEAIRFQSAPLCRQWLIHAKNKMANINEDISNIIPDIFIDMGMTLVKLGEENRNKPRPTTSSEENNDIT</sequence>
<gene>
    <name evidence="2" type="ORF">NYP84_09445</name>
</gene>
<keyword evidence="3" id="KW-1185">Reference proteome</keyword>
<protein>
    <submittedName>
        <fullName evidence="2">Uncharacterized protein</fullName>
    </submittedName>
</protein>
<organism evidence="2 3">
    <name type="scientific">Erwinia pyrifoliae</name>
    <dbReference type="NCBI Taxonomy" id="79967"/>
    <lineage>
        <taxon>Bacteria</taxon>
        <taxon>Pseudomonadati</taxon>
        <taxon>Pseudomonadota</taxon>
        <taxon>Gammaproteobacteria</taxon>
        <taxon>Enterobacterales</taxon>
        <taxon>Erwiniaceae</taxon>
        <taxon>Erwinia</taxon>
    </lineage>
</organism>
<evidence type="ECO:0000256" key="1">
    <source>
        <dbReference type="SAM" id="MobiDB-lite"/>
    </source>
</evidence>
<dbReference type="Proteomes" id="UP001058553">
    <property type="component" value="Chromosome"/>
</dbReference>
<name>A0ABY5X452_ERWPY</name>
<evidence type="ECO:0000313" key="3">
    <source>
        <dbReference type="Proteomes" id="UP001058553"/>
    </source>
</evidence>
<dbReference type="GeneID" id="92236841"/>
<reference evidence="2" key="1">
    <citation type="submission" date="2022-07" db="EMBL/GenBank/DDBJ databases">
        <title>Genetic diversity of Erwinia pyrifoliae.</title>
        <authorList>
            <person name="Park D.S."/>
            <person name="Ham H."/>
        </authorList>
    </citation>
    <scope>NUCLEOTIDE SEQUENCE</scope>
    <source>
        <strain evidence="2">CP201486</strain>
    </source>
</reference>
<proteinExistence type="predicted"/>